<evidence type="ECO:0000256" key="5">
    <source>
        <dbReference type="ARBA" id="ARBA00023212"/>
    </source>
</evidence>
<dbReference type="GO" id="GO:1990535">
    <property type="term" value="P:neuron projection maintenance"/>
    <property type="evidence" value="ECO:0007669"/>
    <property type="project" value="TreeGrafter"/>
</dbReference>
<dbReference type="Proteomes" id="UP000887568">
    <property type="component" value="Unplaced"/>
</dbReference>
<evidence type="ECO:0000256" key="2">
    <source>
        <dbReference type="ARBA" id="ARBA00010305"/>
    </source>
</evidence>
<dbReference type="GO" id="GO:0021952">
    <property type="term" value="P:central nervous system projection neuron axonogenesis"/>
    <property type="evidence" value="ECO:0007669"/>
    <property type="project" value="TreeGrafter"/>
</dbReference>
<evidence type="ECO:0000256" key="3">
    <source>
        <dbReference type="ARBA" id="ARBA00016840"/>
    </source>
</evidence>
<comment type="similarity">
    <text evidence="2">Belongs to the KIF-binding protein family.</text>
</comment>
<dbReference type="PANTHER" id="PTHR46321:SF1">
    <property type="entry name" value="KIF-BINDING PROTEIN"/>
    <property type="match status" value="1"/>
</dbReference>
<evidence type="ECO:0000313" key="7">
    <source>
        <dbReference type="EnsemblMetazoa" id="XP_038058276.1"/>
    </source>
</evidence>
<feature type="compositionally biased region" description="Polar residues" evidence="6">
    <location>
        <begin position="316"/>
        <end position="342"/>
    </location>
</feature>
<dbReference type="OMA" id="ICRECWY"/>
<proteinExistence type="inferred from homology"/>
<dbReference type="OrthoDB" id="409897at2759"/>
<dbReference type="SUPFAM" id="SSF48452">
    <property type="entry name" value="TPR-like"/>
    <property type="match status" value="1"/>
</dbReference>
<dbReference type="PANTHER" id="PTHR46321">
    <property type="entry name" value="KIF1-BINDING PROTEIN"/>
    <property type="match status" value="1"/>
</dbReference>
<dbReference type="GeneID" id="119729675"/>
<protein>
    <recommendedName>
        <fullName evidence="3">KIF-binding protein</fullName>
    </recommendedName>
</protein>
<feature type="region of interest" description="Disordered" evidence="6">
    <location>
        <begin position="18"/>
        <end position="37"/>
    </location>
</feature>
<dbReference type="Gene3D" id="1.25.40.10">
    <property type="entry name" value="Tetratricopeptide repeat domain"/>
    <property type="match status" value="1"/>
</dbReference>
<accession>A0A914A4G9</accession>
<dbReference type="CTD" id="26128"/>
<organism evidence="7 8">
    <name type="scientific">Patiria miniata</name>
    <name type="common">Bat star</name>
    <name type="synonym">Asterina miniata</name>
    <dbReference type="NCBI Taxonomy" id="46514"/>
    <lineage>
        <taxon>Eukaryota</taxon>
        <taxon>Metazoa</taxon>
        <taxon>Echinodermata</taxon>
        <taxon>Eleutherozoa</taxon>
        <taxon>Asterozoa</taxon>
        <taxon>Asteroidea</taxon>
        <taxon>Valvatacea</taxon>
        <taxon>Valvatida</taxon>
        <taxon>Asterinidae</taxon>
        <taxon>Patiria</taxon>
    </lineage>
</organism>
<dbReference type="RefSeq" id="XP_038058276.1">
    <property type="nucleotide sequence ID" value="XM_038202348.1"/>
</dbReference>
<feature type="region of interest" description="Disordered" evidence="6">
    <location>
        <begin position="314"/>
        <end position="354"/>
    </location>
</feature>
<evidence type="ECO:0000256" key="4">
    <source>
        <dbReference type="ARBA" id="ARBA00022490"/>
    </source>
</evidence>
<sequence length="613" mass="70965">MAAYSDFLTDEGFSKFEEARRLSEEDSKNDPETNPFKSKYAAREILQDLRAKLEKYYGIQTDQQAPQDTDLHVMLACLRYLLGLNFVDTEETSSGEDYLMACRKMLEPHCLDSRAVSLAVATLNQLGILWSGRRESEKALELLLEAESVYKKYKHEVGVAPFGMNELFVAEENRLSDHQRQQKFEKAYTHTLYYLAQVYGNLGESKKSASHCHETLKRQLETDQYEPMDWALNCATLSQYYITQDDYTQARHCLASATRIYAEALEKLPAVETEEDQYNDDIDKLKRHKADIARCWLKYCLALLNLSKDSLENQRTDSSQDTENQQQNECASNSESQPSIKQESPERENCETDDENLKKLASQFEGLELTSLENKVTDKCVVTFDEAREIFLAGQKWILEAKEYYVLDGHVSDYIEIVRDHSALFRVLASFEVDLERRCKMHKRRVDMLQDILKELNPQHFLMVCRQLMYELAETTSEMMDLKLAIAEISGVAPTTHVCNKINLLINQSLDYFQQFLDSLRDAEQKMPSTLEEEVMRPALVAYFCKARLHSKIITPNPEQRIENLSTSLRNYKFVVDYCKSHPDAMEKMQAEYELCEEMVALLPARIAQVERE</sequence>
<reference evidence="7" key="1">
    <citation type="submission" date="2022-11" db="UniProtKB">
        <authorList>
            <consortium name="EnsemblMetazoa"/>
        </authorList>
    </citation>
    <scope>IDENTIFICATION</scope>
</reference>
<dbReference type="AlphaFoldDB" id="A0A914A4G9"/>
<evidence type="ECO:0000313" key="8">
    <source>
        <dbReference type="Proteomes" id="UP000887568"/>
    </source>
</evidence>
<keyword evidence="4" id="KW-0963">Cytoplasm</keyword>
<comment type="subcellular location">
    <subcellularLocation>
        <location evidence="1">Cytoplasm</location>
        <location evidence="1">Cytoskeleton</location>
    </subcellularLocation>
</comment>
<feature type="compositionally biased region" description="Basic and acidic residues" evidence="6">
    <location>
        <begin position="18"/>
        <end position="31"/>
    </location>
</feature>
<evidence type="ECO:0000256" key="1">
    <source>
        <dbReference type="ARBA" id="ARBA00004245"/>
    </source>
</evidence>
<keyword evidence="8" id="KW-1185">Reference proteome</keyword>
<name>A0A914A4G9_PATMI</name>
<keyword evidence="5" id="KW-0206">Cytoskeleton</keyword>
<dbReference type="InterPro" id="IPR022083">
    <property type="entry name" value="KBP"/>
</dbReference>
<dbReference type="GO" id="GO:0005856">
    <property type="term" value="C:cytoskeleton"/>
    <property type="evidence" value="ECO:0007669"/>
    <property type="project" value="UniProtKB-SubCell"/>
</dbReference>
<dbReference type="GO" id="GO:0000226">
    <property type="term" value="P:microtubule cytoskeleton organization"/>
    <property type="evidence" value="ECO:0007669"/>
    <property type="project" value="TreeGrafter"/>
</dbReference>
<feature type="compositionally biased region" description="Basic and acidic residues" evidence="6">
    <location>
        <begin position="343"/>
        <end position="354"/>
    </location>
</feature>
<evidence type="ECO:0000256" key="6">
    <source>
        <dbReference type="SAM" id="MobiDB-lite"/>
    </source>
</evidence>
<dbReference type="InterPro" id="IPR011990">
    <property type="entry name" value="TPR-like_helical_dom_sf"/>
</dbReference>
<dbReference type="Pfam" id="PF12309">
    <property type="entry name" value="KBP_C"/>
    <property type="match status" value="1"/>
</dbReference>
<dbReference type="EnsemblMetazoa" id="XM_038202348.1">
    <property type="protein sequence ID" value="XP_038058276.1"/>
    <property type="gene ID" value="LOC119729675"/>
</dbReference>